<dbReference type="Pfam" id="PF13041">
    <property type="entry name" value="PPR_2"/>
    <property type="match status" value="1"/>
</dbReference>
<dbReference type="NCBIfam" id="TIGR00756">
    <property type="entry name" value="PPR"/>
    <property type="match status" value="6"/>
</dbReference>
<evidence type="ECO:0000313" key="3">
    <source>
        <dbReference type="EMBL" id="KAL3752065.1"/>
    </source>
</evidence>
<evidence type="ECO:0000313" key="4">
    <source>
        <dbReference type="Proteomes" id="UP001634007"/>
    </source>
</evidence>
<dbReference type="InterPro" id="IPR002885">
    <property type="entry name" value="PPR_rpt"/>
</dbReference>
<keyword evidence="4" id="KW-1185">Reference proteome</keyword>
<protein>
    <recommendedName>
        <fullName evidence="5">Pentatricopeptide repeat-containing protein</fullName>
    </recommendedName>
</protein>
<dbReference type="InterPro" id="IPR046960">
    <property type="entry name" value="PPR_At4g14850-like_plant"/>
</dbReference>
<sequence length="463" mass="51024">MNSGQIATFLQRSRTAAHLLQLLPLLLKTAALRRDSRLASRFVHRACSISLPLAASALDRLPRAPSRFAWNSIIRSYAKSSTPLRAVELFARMRTTGVGPDKFTYPFVVKACGKCGRIGEGRGVHALALKVGLGSDSYVGNTLVRMYAACGEIGLARQVFDEMRTRDIASWSSMIAGYVACGFPEDAFKIFGRMRLVNEKPISVTLVSLLSASSHLVNLRAGESIHSCIIRNFMYLDAALGTALLEMYSKCGHIEKALQIFGSMDDKNLQCWTIMVSCLAHHGRGEDVIFLFNQMEQAGLKPDSMLFSGILSACGHLGLVDEGRRYFQMMEEVYGIRPTMEHYGCMVDLLGRAGLIEEAQRIIEMMPMEPNSIILRSFIGACRNHGHFVKLDDDLMKLLIKLEPDVGANYVLAANMSTLSSSWTDAAELWLLMKRRGLKKAPGSSWVEVNASSVEGIKEEAAG</sequence>
<dbReference type="FunFam" id="1.25.40.10:FF:000427">
    <property type="entry name" value="Pentatricopeptide repeat-containing protein chloroplastic"/>
    <property type="match status" value="1"/>
</dbReference>
<organism evidence="3 4">
    <name type="scientific">Eucalyptus globulus</name>
    <name type="common">Tasmanian blue gum</name>
    <dbReference type="NCBI Taxonomy" id="34317"/>
    <lineage>
        <taxon>Eukaryota</taxon>
        <taxon>Viridiplantae</taxon>
        <taxon>Streptophyta</taxon>
        <taxon>Embryophyta</taxon>
        <taxon>Tracheophyta</taxon>
        <taxon>Spermatophyta</taxon>
        <taxon>Magnoliopsida</taxon>
        <taxon>eudicotyledons</taxon>
        <taxon>Gunneridae</taxon>
        <taxon>Pentapetalae</taxon>
        <taxon>rosids</taxon>
        <taxon>malvids</taxon>
        <taxon>Myrtales</taxon>
        <taxon>Myrtaceae</taxon>
        <taxon>Myrtoideae</taxon>
        <taxon>Eucalypteae</taxon>
        <taxon>Eucalyptus</taxon>
    </lineage>
</organism>
<dbReference type="InterPro" id="IPR046848">
    <property type="entry name" value="E_motif"/>
</dbReference>
<reference evidence="3 4" key="1">
    <citation type="submission" date="2024-11" db="EMBL/GenBank/DDBJ databases">
        <title>Chromosome-level genome assembly of Eucalyptus globulus Labill. provides insights into its genome evolution.</title>
        <authorList>
            <person name="Li X."/>
        </authorList>
    </citation>
    <scope>NUCLEOTIDE SEQUENCE [LARGE SCALE GENOMIC DNA]</scope>
    <source>
        <strain evidence="3">CL2024</strain>
        <tissue evidence="3">Fresh tender leaves</tissue>
    </source>
</reference>
<keyword evidence="1" id="KW-0677">Repeat</keyword>
<name>A0ABD3LJY6_EUCGL</name>
<dbReference type="FunFam" id="1.25.40.10:FF:000242">
    <property type="entry name" value="Pentatricopeptide repeat-containing protein"/>
    <property type="match status" value="1"/>
</dbReference>
<dbReference type="AlphaFoldDB" id="A0ABD3LJY6"/>
<evidence type="ECO:0000256" key="1">
    <source>
        <dbReference type="ARBA" id="ARBA00022737"/>
    </source>
</evidence>
<feature type="repeat" description="PPR" evidence="2">
    <location>
        <begin position="167"/>
        <end position="201"/>
    </location>
</feature>
<evidence type="ECO:0000256" key="2">
    <source>
        <dbReference type="PROSITE-ProRule" id="PRU00708"/>
    </source>
</evidence>
<dbReference type="EMBL" id="JBJKBG010000002">
    <property type="protein sequence ID" value="KAL3752065.1"/>
    <property type="molecule type" value="Genomic_DNA"/>
</dbReference>
<gene>
    <name evidence="3" type="ORF">ACJRO7_012822</name>
</gene>
<proteinExistence type="predicted"/>
<dbReference type="Proteomes" id="UP001634007">
    <property type="component" value="Unassembled WGS sequence"/>
</dbReference>
<evidence type="ECO:0008006" key="5">
    <source>
        <dbReference type="Google" id="ProtNLM"/>
    </source>
</evidence>
<dbReference type="PANTHER" id="PTHR47926:SF436">
    <property type="entry name" value="PENTATRICOPEPTIDE REPEAT-CONTAINING PROTEIN ELI1, CHLOROPLASTIC-LIKE ISOFORM X2"/>
    <property type="match status" value="1"/>
</dbReference>
<dbReference type="PROSITE" id="PS51375">
    <property type="entry name" value="PPR"/>
    <property type="match status" value="4"/>
</dbReference>
<feature type="repeat" description="PPR" evidence="2">
    <location>
        <begin position="268"/>
        <end position="302"/>
    </location>
</feature>
<feature type="repeat" description="PPR" evidence="2">
    <location>
        <begin position="66"/>
        <end position="100"/>
    </location>
</feature>
<dbReference type="Pfam" id="PF01535">
    <property type="entry name" value="PPR"/>
    <property type="match status" value="6"/>
</dbReference>
<dbReference type="Pfam" id="PF20431">
    <property type="entry name" value="E_motif"/>
    <property type="match status" value="1"/>
</dbReference>
<accession>A0ABD3LJY6</accession>
<dbReference type="Gene3D" id="1.25.40.10">
    <property type="entry name" value="Tetratricopeptide repeat domain"/>
    <property type="match status" value="3"/>
</dbReference>
<feature type="repeat" description="PPR" evidence="2">
    <location>
        <begin position="136"/>
        <end position="166"/>
    </location>
</feature>
<comment type="caution">
    <text evidence="3">The sequence shown here is derived from an EMBL/GenBank/DDBJ whole genome shotgun (WGS) entry which is preliminary data.</text>
</comment>
<dbReference type="PANTHER" id="PTHR47926">
    <property type="entry name" value="PENTATRICOPEPTIDE REPEAT-CONTAINING PROTEIN"/>
    <property type="match status" value="1"/>
</dbReference>
<dbReference type="InterPro" id="IPR011990">
    <property type="entry name" value="TPR-like_helical_dom_sf"/>
</dbReference>